<evidence type="ECO:0000313" key="6">
    <source>
        <dbReference type="Proteomes" id="UP000076078"/>
    </source>
</evidence>
<feature type="compositionally biased region" description="Basic residues" evidence="3">
    <location>
        <begin position="135"/>
        <end position="168"/>
    </location>
</feature>
<dbReference type="PANTHER" id="PTHR46010:SF1">
    <property type="entry name" value="PROTEIN IWS1 HOMOLOG"/>
    <property type="match status" value="1"/>
</dbReference>
<dbReference type="SUPFAM" id="SSF47676">
    <property type="entry name" value="Conserved domain common to transcription factors TFIIS, elongin A, CRSP70"/>
    <property type="match status" value="1"/>
</dbReference>
<organism evidence="5 6">
    <name type="scientific">Tieghemostelium lacteum</name>
    <name type="common">Slime mold</name>
    <name type="synonym">Dictyostelium lacteum</name>
    <dbReference type="NCBI Taxonomy" id="361077"/>
    <lineage>
        <taxon>Eukaryota</taxon>
        <taxon>Amoebozoa</taxon>
        <taxon>Evosea</taxon>
        <taxon>Eumycetozoa</taxon>
        <taxon>Dictyostelia</taxon>
        <taxon>Dictyosteliales</taxon>
        <taxon>Raperosteliaceae</taxon>
        <taxon>Tieghemostelium</taxon>
    </lineage>
</organism>
<dbReference type="GO" id="GO:0016973">
    <property type="term" value="P:poly(A)+ mRNA export from nucleus"/>
    <property type="evidence" value="ECO:0007669"/>
    <property type="project" value="TreeGrafter"/>
</dbReference>
<feature type="compositionally biased region" description="Polar residues" evidence="3">
    <location>
        <begin position="53"/>
        <end position="62"/>
    </location>
</feature>
<feature type="compositionally biased region" description="Polar residues" evidence="3">
    <location>
        <begin position="1"/>
        <end position="19"/>
    </location>
</feature>
<reference evidence="5 6" key="1">
    <citation type="submission" date="2015-12" db="EMBL/GenBank/DDBJ databases">
        <title>Dictyostelia acquired genes for synthesis and detection of signals that induce cell-type specialization by lateral gene transfer from prokaryotes.</title>
        <authorList>
            <person name="Gloeckner G."/>
            <person name="Schaap P."/>
        </authorList>
    </citation>
    <scope>NUCLEOTIDE SEQUENCE [LARGE SCALE GENOMIC DNA]</scope>
    <source>
        <strain evidence="5 6">TK</strain>
    </source>
</reference>
<dbReference type="InterPro" id="IPR017923">
    <property type="entry name" value="TFIIS_N"/>
</dbReference>
<keyword evidence="6" id="KW-1185">Reference proteome</keyword>
<dbReference type="InterPro" id="IPR051037">
    <property type="entry name" value="RNAPII_TF_IWS1"/>
</dbReference>
<feature type="compositionally biased region" description="Basic residues" evidence="3">
    <location>
        <begin position="210"/>
        <end position="219"/>
    </location>
</feature>
<sequence length="600" mass="68956">MEDSIDQNSINTIDNNPETNLIPPLNDENPNSVDLGKDSDTVSSMLVEDDEFINSQPNSNSKMDLDEKLSRPTTETSTNTESKEKESTSTKDTTSIVSKENEETTETVENSKEVENVEEETENVEGEEEEQKLSKKEKKRSKREKKKKADKKEKKSHKHHKSSKKKSKKDVEDMDEEPQQTNNEEGDDEDDLFNENEKEKEKEKVDEKPKSRRRLKKLTAKVEGETEVTSEEPKLDEEGVESNVKDPNYLGYEVEEEEEPEEEEDDNMDDIDHRDSDYSDGEGKKRKRSIKSKKPKEKTERKARSKKSKKDDENSVIEEGEPKSVNPFDEFMESIKKRKPKVLSDIEKDKIAETIITKMEMAAEQDLQSNRSKQPALAKLLLLPEVESILYKKDLSENLLEKNVYNAINIWLSPLPDGSQPNLKIKVALLKILYILPIRLSKIKDCNIPKTIVVIKKNEKETPEVKKLAYNIIDKWTRPVESHTDRKYEEKDINLKELHANSPSHKLQMIDDSSTDVLTRKLNKEDYLPSHVKHATGCERPKLDYTIRPVGTKAEPINSPIRVLNKIDKEIEKLKNPTVKGSVRAHNLSVEGRGLNILNM</sequence>
<comment type="subcellular location">
    <subcellularLocation>
        <location evidence="2">Nucleus</location>
    </subcellularLocation>
</comment>
<evidence type="ECO:0000256" key="1">
    <source>
        <dbReference type="ARBA" id="ARBA00037992"/>
    </source>
</evidence>
<dbReference type="PROSITE" id="PS51319">
    <property type="entry name" value="TFIIS_N"/>
    <property type="match status" value="1"/>
</dbReference>
<dbReference type="OrthoDB" id="21124at2759"/>
<dbReference type="Proteomes" id="UP000076078">
    <property type="component" value="Unassembled WGS sequence"/>
</dbReference>
<dbReference type="InParanoid" id="A0A152A9I3"/>
<gene>
    <name evidence="5" type="ORF">DLAC_00354</name>
</gene>
<feature type="compositionally biased region" description="Acidic residues" evidence="3">
    <location>
        <begin position="253"/>
        <end position="269"/>
    </location>
</feature>
<dbReference type="Gene3D" id="1.20.930.10">
    <property type="entry name" value="Conserved domain common to transcription factors TFIIS, elongin A, CRSP70"/>
    <property type="match status" value="1"/>
</dbReference>
<feature type="compositionally biased region" description="Acidic residues" evidence="3">
    <location>
        <begin position="172"/>
        <end position="194"/>
    </location>
</feature>
<dbReference type="PANTHER" id="PTHR46010">
    <property type="entry name" value="PROTEIN IWS1 HOMOLOG"/>
    <property type="match status" value="1"/>
</dbReference>
<dbReference type="STRING" id="361077.A0A152A9I3"/>
<dbReference type="EMBL" id="LODT01000001">
    <property type="protein sequence ID" value="KYR02880.1"/>
    <property type="molecule type" value="Genomic_DNA"/>
</dbReference>
<feature type="compositionally biased region" description="Acidic residues" evidence="3">
    <location>
        <begin position="116"/>
        <end position="130"/>
    </location>
</feature>
<comment type="caution">
    <text evidence="5">The sequence shown here is derived from an EMBL/GenBank/DDBJ whole genome shotgun (WGS) entry which is preliminary data.</text>
</comment>
<dbReference type="GO" id="GO:0005634">
    <property type="term" value="C:nucleus"/>
    <property type="evidence" value="ECO:0007669"/>
    <property type="project" value="UniProtKB-SubCell"/>
</dbReference>
<feature type="compositionally biased region" description="Basic residues" evidence="3">
    <location>
        <begin position="284"/>
        <end position="296"/>
    </location>
</feature>
<accession>A0A152A9I3</accession>
<feature type="region of interest" description="Disordered" evidence="3">
    <location>
        <begin position="1"/>
        <end position="326"/>
    </location>
</feature>
<feature type="compositionally biased region" description="Basic and acidic residues" evidence="3">
    <location>
        <begin position="195"/>
        <end position="209"/>
    </location>
</feature>
<evidence type="ECO:0000313" key="5">
    <source>
        <dbReference type="EMBL" id="KYR02880.1"/>
    </source>
</evidence>
<dbReference type="AlphaFoldDB" id="A0A152A9I3"/>
<feature type="compositionally biased region" description="Basic and acidic residues" evidence="3">
    <location>
        <begin position="270"/>
        <end position="283"/>
    </location>
</feature>
<dbReference type="Pfam" id="PF08711">
    <property type="entry name" value="Med26"/>
    <property type="match status" value="1"/>
</dbReference>
<name>A0A152A9I3_TIELA</name>
<keyword evidence="2" id="KW-0539">Nucleus</keyword>
<dbReference type="OMA" id="HTHKDET"/>
<evidence type="ECO:0000256" key="2">
    <source>
        <dbReference type="PROSITE-ProRule" id="PRU00649"/>
    </source>
</evidence>
<proteinExistence type="inferred from homology"/>
<dbReference type="InterPro" id="IPR035441">
    <property type="entry name" value="TFIIS/LEDGF_dom_sf"/>
</dbReference>
<protein>
    <submittedName>
        <fullName evidence="5">IWS1 family protein</fullName>
    </submittedName>
</protein>
<comment type="similarity">
    <text evidence="1">Belongs to the IWS1 family.</text>
</comment>
<evidence type="ECO:0000259" key="4">
    <source>
        <dbReference type="PROSITE" id="PS51319"/>
    </source>
</evidence>
<feature type="domain" description="TFIIS N-terminal" evidence="4">
    <location>
        <begin position="406"/>
        <end position="483"/>
    </location>
</feature>
<evidence type="ECO:0000256" key="3">
    <source>
        <dbReference type="SAM" id="MobiDB-lite"/>
    </source>
</evidence>